<dbReference type="InterPro" id="IPR045474">
    <property type="entry name" value="GEVED"/>
</dbReference>
<proteinExistence type="predicted"/>
<name>A0A4Y8W9Q2_9VIBR</name>
<dbReference type="Pfam" id="PF20009">
    <property type="entry name" value="GEVED"/>
    <property type="match status" value="1"/>
</dbReference>
<protein>
    <submittedName>
        <fullName evidence="5">LruC domain-containing protein</fullName>
    </submittedName>
</protein>
<keyword evidence="1" id="KW-0732">Signal</keyword>
<feature type="domain" description="GEVED" evidence="3">
    <location>
        <begin position="354"/>
        <end position="426"/>
    </location>
</feature>
<feature type="domain" description="DUF4842" evidence="2">
    <location>
        <begin position="477"/>
        <end position="701"/>
    </location>
</feature>
<dbReference type="AlphaFoldDB" id="A0A4Y8W9Q2"/>
<comment type="caution">
    <text evidence="5">The sequence shown here is derived from an EMBL/GenBank/DDBJ whole genome shotgun (WGS) entry which is preliminary data.</text>
</comment>
<dbReference type="Pfam" id="PF21959">
    <property type="entry name" value="DUF6923"/>
    <property type="match status" value="1"/>
</dbReference>
<dbReference type="SUPFAM" id="SSF63829">
    <property type="entry name" value="Calcium-dependent phosphotriesterase"/>
    <property type="match status" value="1"/>
</dbReference>
<feature type="chain" id="PRO_5021237599" evidence="1">
    <location>
        <begin position="26"/>
        <end position="712"/>
    </location>
</feature>
<feature type="signal peptide" evidence="1">
    <location>
        <begin position="1"/>
        <end position="25"/>
    </location>
</feature>
<evidence type="ECO:0000259" key="3">
    <source>
        <dbReference type="Pfam" id="PF20009"/>
    </source>
</evidence>
<reference evidence="5 6" key="1">
    <citation type="submission" date="2019-01" db="EMBL/GenBank/DDBJ databases">
        <title>Vibrio BEI176 sp. nov, a marine bacterium isolated from China: eastern marignal seas.</title>
        <authorList>
            <person name="Li B."/>
        </authorList>
    </citation>
    <scope>NUCLEOTIDE SEQUENCE [LARGE SCALE GENOMIC DNA]</scope>
    <source>
        <strain evidence="5 6">BEI176</strain>
    </source>
</reference>
<feature type="domain" description="DUF6923" evidence="4">
    <location>
        <begin position="66"/>
        <end position="261"/>
    </location>
</feature>
<evidence type="ECO:0000313" key="5">
    <source>
        <dbReference type="EMBL" id="TFH89557.1"/>
    </source>
</evidence>
<dbReference type="EMBL" id="SATR01000058">
    <property type="protein sequence ID" value="TFH89557.1"/>
    <property type="molecule type" value="Genomic_DNA"/>
</dbReference>
<evidence type="ECO:0000259" key="2">
    <source>
        <dbReference type="Pfam" id="PF16130"/>
    </source>
</evidence>
<dbReference type="InterPro" id="IPR032295">
    <property type="entry name" value="DUF4842"/>
</dbReference>
<dbReference type="InterPro" id="IPR011042">
    <property type="entry name" value="6-blade_b-propeller_TolB-like"/>
</dbReference>
<dbReference type="RefSeq" id="WP_134837287.1">
    <property type="nucleotide sequence ID" value="NZ_SATR01000058.1"/>
</dbReference>
<dbReference type="InterPro" id="IPR031025">
    <property type="entry name" value="LruC_dom"/>
</dbReference>
<dbReference type="OrthoDB" id="1204817at2"/>
<evidence type="ECO:0000259" key="4">
    <source>
        <dbReference type="Pfam" id="PF21959"/>
    </source>
</evidence>
<organism evidence="5 6">
    <name type="scientific">Vibrio ouci</name>
    <dbReference type="NCBI Taxonomy" id="2499078"/>
    <lineage>
        <taxon>Bacteria</taxon>
        <taxon>Pseudomonadati</taxon>
        <taxon>Pseudomonadota</taxon>
        <taxon>Gammaproteobacteria</taxon>
        <taxon>Vibrionales</taxon>
        <taxon>Vibrionaceae</taxon>
        <taxon>Vibrio</taxon>
    </lineage>
</organism>
<dbReference type="Gene3D" id="2.120.10.30">
    <property type="entry name" value="TolB, C-terminal domain"/>
    <property type="match status" value="1"/>
</dbReference>
<sequence>MKKFQMAKPTLLTALLLCGTNPALAETPFSSCPTQAFLIQNPTGTPISFGVNIDVGSYVTLASNMGTAKINGVGYSKHDDFIYGWDYGEASLSRIDSTFTKTLLSVDIPEGAPTSIYVGDVALDENAWYGYRPSYGLYRIDLTTFVMELSSPPSQFGNPSIYDLAFHPDNSLAYSIDANGYLWEIDVAAGTTNRLNQLLDKNVLGYRLTFGAVYFDVDGNFYASNNSNGYIFKVAINGEQSTAEFFAYGPSSNSNDGARCALAPVEPSEYTEFGDAPDSYQTLFASSGARHGLSDLKLGSLVDGETDGSVYPDSDDVSDGIDDDDGIQFPVPIQVGQTSKVIATAAGTSADSVLNAWIDFDRDGEFEASEIIISDRAMTDSTADIFFTVPTWAVEGDTWARFRISNTSGIGPSGGVPAGEVEDYPVEITESGVTTEVYPSGGGYTTFAYEDQYPLMGDYDMNDVLMNVKYTEYQLDNQVIRMKMEGKIAALGGDNRSGFAIRLPGVLKEDIKSDSVTLSINGSPASGTILETDTTDAVFIINEDLWDITEAGEAEGCTMFRTQDSCGTAYRPVWTLTFSLENAVATSTMPDFPYDPFIFAAPGHYYGDIGHELSGGYPGRSLEIHLKNQAPTSKFDSRYKSNGVDASSGDTHFHNANGLPWGIEIPTTWKHPKERKNILEAYSDFAEFALDASGQSQSNWYMSPNNTIIYVD</sequence>
<dbReference type="Proteomes" id="UP000297753">
    <property type="component" value="Unassembled WGS sequence"/>
</dbReference>
<accession>A0A4Y8W9Q2</accession>
<dbReference type="Pfam" id="PF16130">
    <property type="entry name" value="DUF4842"/>
    <property type="match status" value="1"/>
</dbReference>
<dbReference type="NCBIfam" id="TIGR04456">
    <property type="entry name" value="LruC_dom"/>
    <property type="match status" value="1"/>
</dbReference>
<evidence type="ECO:0000313" key="6">
    <source>
        <dbReference type="Proteomes" id="UP000297753"/>
    </source>
</evidence>
<dbReference type="InterPro" id="IPR054215">
    <property type="entry name" value="DUF6923"/>
</dbReference>
<evidence type="ECO:0000256" key="1">
    <source>
        <dbReference type="SAM" id="SignalP"/>
    </source>
</evidence>
<gene>
    <name evidence="5" type="ORF">ELS82_21580</name>
</gene>
<keyword evidence="6" id="KW-1185">Reference proteome</keyword>